<dbReference type="NCBIfam" id="TIGR02032">
    <property type="entry name" value="GG-red-SF"/>
    <property type="match status" value="1"/>
</dbReference>
<proteinExistence type="predicted"/>
<dbReference type="OrthoDB" id="417034at2"/>
<dbReference type="GO" id="GO:0016628">
    <property type="term" value="F:oxidoreductase activity, acting on the CH-CH group of donors, NAD or NADP as acceptor"/>
    <property type="evidence" value="ECO:0007669"/>
    <property type="project" value="InterPro"/>
</dbReference>
<dbReference type="SUPFAM" id="SSF51905">
    <property type="entry name" value="FAD/NAD(P)-binding domain"/>
    <property type="match status" value="1"/>
</dbReference>
<dbReference type="InterPro" id="IPR011777">
    <property type="entry name" value="Geranylgeranyl_Rdtase_fam"/>
</dbReference>
<evidence type="ECO:0000313" key="2">
    <source>
        <dbReference type="Proteomes" id="UP000187059"/>
    </source>
</evidence>
<name>A0A1P8URL6_9RHOB</name>
<dbReference type="PRINTS" id="PR00420">
    <property type="entry name" value="RNGMNOXGNASE"/>
</dbReference>
<dbReference type="PANTHER" id="PTHR42685">
    <property type="entry name" value="GERANYLGERANYL DIPHOSPHATE REDUCTASE"/>
    <property type="match status" value="1"/>
</dbReference>
<reference evidence="1 2" key="1">
    <citation type="submission" date="2016-04" db="EMBL/GenBank/DDBJ databases">
        <title>Deep-sea bacteria in the southern Pacific.</title>
        <authorList>
            <person name="Tang K."/>
        </authorList>
    </citation>
    <scope>NUCLEOTIDE SEQUENCE [LARGE SCALE GENOMIC DNA]</scope>
    <source>
        <strain evidence="1 2">JLT2014</strain>
    </source>
</reference>
<dbReference type="Proteomes" id="UP000187059">
    <property type="component" value="Chromosome"/>
</dbReference>
<accession>A0A1P8URL6</accession>
<protein>
    <submittedName>
        <fullName evidence="1">Geranylgeranyl reductase family protein</fullName>
    </submittedName>
</protein>
<dbReference type="PANTHER" id="PTHR42685:SF22">
    <property type="entry name" value="CONDITIONED MEDIUM FACTOR RECEPTOR 1"/>
    <property type="match status" value="1"/>
</dbReference>
<gene>
    <name evidence="1" type="ORF">Ga0080574_TMP1683</name>
</gene>
<organism evidence="1 2">
    <name type="scientific">Salipiger abyssi</name>
    <dbReference type="NCBI Taxonomy" id="1250539"/>
    <lineage>
        <taxon>Bacteria</taxon>
        <taxon>Pseudomonadati</taxon>
        <taxon>Pseudomonadota</taxon>
        <taxon>Alphaproteobacteria</taxon>
        <taxon>Rhodobacterales</taxon>
        <taxon>Roseobacteraceae</taxon>
        <taxon>Salipiger</taxon>
    </lineage>
</organism>
<keyword evidence="2" id="KW-1185">Reference proteome</keyword>
<evidence type="ECO:0000313" key="1">
    <source>
        <dbReference type="EMBL" id="APZ52017.1"/>
    </source>
</evidence>
<dbReference type="EMBL" id="CP015093">
    <property type="protein sequence ID" value="APZ52017.1"/>
    <property type="molecule type" value="Genomic_DNA"/>
</dbReference>
<dbReference type="InterPro" id="IPR036188">
    <property type="entry name" value="FAD/NAD-bd_sf"/>
</dbReference>
<dbReference type="STRING" id="1250539.Ga0080574_TMP1683"/>
<dbReference type="KEGG" id="paby:Ga0080574_TMP1683"/>
<sequence length="392" mass="41779">MQTRFDLIVLGAGPAGATAALVAARAGLRVALIDRAVFPRDKLCGGLITGRCLSHLAALSALPPPDMLTRHDRLVFYRDGAPLGEMTDSPTLHLTTRLSLDHHLLALALEAGAADLTGTRLREIGAGQVTLENGTLLTFSALIGADGVQSIVARHLFGAAFDKAKIGFALETEAPPAPHDPIRIDFGAAHWGYGWRFPKPGSTTIGIGGLHARNPQMRADMMRYLSELGAPKALRIKGHFLPFGDFRRIPGCGAILLAGDAAGLVDPITGEGIGHAILSGRLAAKAVTEALAAGAPESALRRYRHALGPLHRGLHHANLLRPLIFSDQTSPYFARLFHDSTTARQRYMALLAGEIEYPELLLLTLRRLPLRLLRGVRISRRAASPPASGSGS</sequence>
<dbReference type="Gene3D" id="3.50.50.60">
    <property type="entry name" value="FAD/NAD(P)-binding domain"/>
    <property type="match status" value="1"/>
</dbReference>
<dbReference type="InterPro" id="IPR050407">
    <property type="entry name" value="Geranylgeranyl_reductase"/>
</dbReference>
<dbReference type="Pfam" id="PF12831">
    <property type="entry name" value="FAD_oxidored"/>
    <property type="match status" value="1"/>
</dbReference>
<dbReference type="AlphaFoldDB" id="A0A1P8URL6"/>
<dbReference type="RefSeq" id="WP_076697097.1">
    <property type="nucleotide sequence ID" value="NZ_CP015093.1"/>
</dbReference>